<comment type="similarity">
    <text evidence="1">Belongs to the RutC family.</text>
</comment>
<dbReference type="InterPro" id="IPR035959">
    <property type="entry name" value="RutC-like_sf"/>
</dbReference>
<evidence type="ECO:0000256" key="1">
    <source>
        <dbReference type="ARBA" id="ARBA00010552"/>
    </source>
</evidence>
<dbReference type="PANTHER" id="PTHR11803">
    <property type="entry name" value="2-IMINOBUTANOATE/2-IMINOPROPANOATE DEAMINASE RIDA"/>
    <property type="match status" value="1"/>
</dbReference>
<dbReference type="InterPro" id="IPR006175">
    <property type="entry name" value="YjgF/YER057c/UK114"/>
</dbReference>
<comment type="caution">
    <text evidence="2">The sequence shown here is derived from an EMBL/GenBank/DDBJ whole genome shotgun (WGS) entry which is preliminary data.</text>
</comment>
<gene>
    <name evidence="2" type="ORF">ACFOUW_21035</name>
</gene>
<keyword evidence="3" id="KW-1185">Reference proteome</keyword>
<keyword evidence="2" id="KW-0378">Hydrolase</keyword>
<evidence type="ECO:0000313" key="2">
    <source>
        <dbReference type="EMBL" id="MFC3763336.1"/>
    </source>
</evidence>
<evidence type="ECO:0000313" key="3">
    <source>
        <dbReference type="Proteomes" id="UP001595699"/>
    </source>
</evidence>
<dbReference type="GO" id="GO:0016787">
    <property type="term" value="F:hydrolase activity"/>
    <property type="evidence" value="ECO:0007669"/>
    <property type="project" value="UniProtKB-KW"/>
</dbReference>
<protein>
    <submittedName>
        <fullName evidence="2">RidA family protein</fullName>
        <ecNumber evidence="2">3.5.-.-</ecNumber>
    </submittedName>
</protein>
<dbReference type="RefSeq" id="WP_205117701.1">
    <property type="nucleotide sequence ID" value="NZ_JAFBCM010000001.1"/>
</dbReference>
<dbReference type="SUPFAM" id="SSF55298">
    <property type="entry name" value="YjgF-like"/>
    <property type="match status" value="1"/>
</dbReference>
<dbReference type="InterPro" id="IPR006056">
    <property type="entry name" value="RidA"/>
</dbReference>
<reference evidence="3" key="1">
    <citation type="journal article" date="2019" name="Int. J. Syst. Evol. Microbiol.">
        <title>The Global Catalogue of Microorganisms (GCM) 10K type strain sequencing project: providing services to taxonomists for standard genome sequencing and annotation.</title>
        <authorList>
            <consortium name="The Broad Institute Genomics Platform"/>
            <consortium name="The Broad Institute Genome Sequencing Center for Infectious Disease"/>
            <person name="Wu L."/>
            <person name="Ma J."/>
        </authorList>
    </citation>
    <scope>NUCLEOTIDE SEQUENCE [LARGE SCALE GENOMIC DNA]</scope>
    <source>
        <strain evidence="3">CGMCC 4.7241</strain>
    </source>
</reference>
<accession>A0ABV7YDM1</accession>
<dbReference type="Gene3D" id="3.30.1330.40">
    <property type="entry name" value="RutC-like"/>
    <property type="match status" value="1"/>
</dbReference>
<dbReference type="EC" id="3.5.-.-" evidence="2"/>
<dbReference type="EMBL" id="JBHRZH010000018">
    <property type="protein sequence ID" value="MFC3763336.1"/>
    <property type="molecule type" value="Genomic_DNA"/>
</dbReference>
<dbReference type="Proteomes" id="UP001595699">
    <property type="component" value="Unassembled WGS sequence"/>
</dbReference>
<dbReference type="PANTHER" id="PTHR11803:SF39">
    <property type="entry name" value="2-IMINOBUTANOATE_2-IMINOPROPANOATE DEAMINASE"/>
    <property type="match status" value="1"/>
</dbReference>
<proteinExistence type="inferred from homology"/>
<dbReference type="NCBIfam" id="TIGR00004">
    <property type="entry name" value="Rid family detoxifying hydrolase"/>
    <property type="match status" value="1"/>
</dbReference>
<name>A0ABV7YDM1_9ACTN</name>
<organism evidence="2 3">
    <name type="scientific">Tenggerimyces flavus</name>
    <dbReference type="NCBI Taxonomy" id="1708749"/>
    <lineage>
        <taxon>Bacteria</taxon>
        <taxon>Bacillati</taxon>
        <taxon>Actinomycetota</taxon>
        <taxon>Actinomycetes</taxon>
        <taxon>Propionibacteriales</taxon>
        <taxon>Nocardioidaceae</taxon>
        <taxon>Tenggerimyces</taxon>
    </lineage>
</organism>
<dbReference type="CDD" id="cd00448">
    <property type="entry name" value="YjgF_YER057c_UK114_family"/>
    <property type="match status" value="1"/>
</dbReference>
<dbReference type="Pfam" id="PF01042">
    <property type="entry name" value="Ribonuc_L-PSP"/>
    <property type="match status" value="1"/>
</dbReference>
<sequence>MAREEIRTDKAPTPAGAYSQGIVANGFLYTAGFGPVDPATGQLVEGGVAEQTAQVMRNIAAVLAEKGLDFSDVVKSTVHLASADDWADFNKAYESFLTPPYPVRTTVGSTIKGILVEVDVVAALR</sequence>